<evidence type="ECO:0000313" key="11">
    <source>
        <dbReference type="EMBL" id="MCJ8500466.1"/>
    </source>
</evidence>
<dbReference type="GO" id="GO:0008381">
    <property type="term" value="F:mechanosensitive monoatomic ion channel activity"/>
    <property type="evidence" value="ECO:0007669"/>
    <property type="project" value="InterPro"/>
</dbReference>
<dbReference type="InterPro" id="IPR049142">
    <property type="entry name" value="MS_channel_1st"/>
</dbReference>
<dbReference type="InterPro" id="IPR010920">
    <property type="entry name" value="LSM_dom_sf"/>
</dbReference>
<dbReference type="SUPFAM" id="SSF82689">
    <property type="entry name" value="Mechanosensitive channel protein MscS (YggB), C-terminal domain"/>
    <property type="match status" value="1"/>
</dbReference>
<dbReference type="SUPFAM" id="SSF50182">
    <property type="entry name" value="Sm-like ribonucleoproteins"/>
    <property type="match status" value="1"/>
</dbReference>
<evidence type="ECO:0000259" key="8">
    <source>
        <dbReference type="Pfam" id="PF00924"/>
    </source>
</evidence>
<dbReference type="InterPro" id="IPR011066">
    <property type="entry name" value="MscS_channel_C_sf"/>
</dbReference>
<dbReference type="Pfam" id="PF00924">
    <property type="entry name" value="MS_channel_2nd"/>
    <property type="match status" value="1"/>
</dbReference>
<organism evidence="11 12">
    <name type="scientific">Desulfatitalea alkaliphila</name>
    <dbReference type="NCBI Taxonomy" id="2929485"/>
    <lineage>
        <taxon>Bacteria</taxon>
        <taxon>Pseudomonadati</taxon>
        <taxon>Thermodesulfobacteriota</taxon>
        <taxon>Desulfobacteria</taxon>
        <taxon>Desulfobacterales</taxon>
        <taxon>Desulfosarcinaceae</taxon>
        <taxon>Desulfatitalea</taxon>
    </lineage>
</organism>
<name>A0AA41R2G4_9BACT</name>
<keyword evidence="5 7" id="KW-1133">Transmembrane helix</keyword>
<evidence type="ECO:0000256" key="4">
    <source>
        <dbReference type="ARBA" id="ARBA00022692"/>
    </source>
</evidence>
<dbReference type="PANTHER" id="PTHR30460">
    <property type="entry name" value="MODERATE CONDUCTANCE MECHANOSENSITIVE CHANNEL YBIO"/>
    <property type="match status" value="1"/>
</dbReference>
<comment type="subcellular location">
    <subcellularLocation>
        <location evidence="1">Cell membrane</location>
        <topology evidence="1">Multi-pass membrane protein</topology>
    </subcellularLocation>
</comment>
<dbReference type="Proteomes" id="UP001165427">
    <property type="component" value="Unassembled WGS sequence"/>
</dbReference>
<dbReference type="PANTHER" id="PTHR30460:SF0">
    <property type="entry name" value="MODERATE CONDUCTANCE MECHANOSENSITIVE CHANNEL YBIO"/>
    <property type="match status" value="1"/>
</dbReference>
<dbReference type="Gene3D" id="3.30.70.100">
    <property type="match status" value="1"/>
</dbReference>
<evidence type="ECO:0000256" key="1">
    <source>
        <dbReference type="ARBA" id="ARBA00004651"/>
    </source>
</evidence>
<feature type="transmembrane region" description="Helical" evidence="7">
    <location>
        <begin position="20"/>
        <end position="41"/>
    </location>
</feature>
<dbReference type="EMBL" id="JALJRB010000006">
    <property type="protein sequence ID" value="MCJ8500466.1"/>
    <property type="molecule type" value="Genomic_DNA"/>
</dbReference>
<dbReference type="GO" id="GO:0005886">
    <property type="term" value="C:plasma membrane"/>
    <property type="evidence" value="ECO:0007669"/>
    <property type="project" value="UniProtKB-SubCell"/>
</dbReference>
<dbReference type="Gene3D" id="2.30.30.60">
    <property type="match status" value="1"/>
</dbReference>
<dbReference type="AlphaFoldDB" id="A0AA41R2G4"/>
<protein>
    <submittedName>
        <fullName evidence="11">Mechanosensitive ion channel family protein</fullName>
    </submittedName>
</protein>
<keyword evidence="4 7" id="KW-0812">Transmembrane</keyword>
<evidence type="ECO:0000256" key="3">
    <source>
        <dbReference type="ARBA" id="ARBA00022475"/>
    </source>
</evidence>
<evidence type="ECO:0000259" key="9">
    <source>
        <dbReference type="Pfam" id="PF21082"/>
    </source>
</evidence>
<evidence type="ECO:0000259" key="10">
    <source>
        <dbReference type="Pfam" id="PF21088"/>
    </source>
</evidence>
<dbReference type="InterPro" id="IPR045276">
    <property type="entry name" value="YbiO_bact"/>
</dbReference>
<feature type="domain" description="Mechanosensitive ion channel MscS" evidence="8">
    <location>
        <begin position="117"/>
        <end position="181"/>
    </location>
</feature>
<dbReference type="InterPro" id="IPR011014">
    <property type="entry name" value="MscS_channel_TM-2"/>
</dbReference>
<comment type="caution">
    <text evidence="11">The sequence shown here is derived from an EMBL/GenBank/DDBJ whole genome shotgun (WGS) entry which is preliminary data.</text>
</comment>
<evidence type="ECO:0000256" key="7">
    <source>
        <dbReference type="SAM" id="Phobius"/>
    </source>
</evidence>
<gene>
    <name evidence="11" type="ORF">MRX98_07770</name>
</gene>
<evidence type="ECO:0000256" key="5">
    <source>
        <dbReference type="ARBA" id="ARBA00022989"/>
    </source>
</evidence>
<dbReference type="SUPFAM" id="SSF82861">
    <property type="entry name" value="Mechanosensitive channel protein MscS (YggB), transmembrane region"/>
    <property type="match status" value="1"/>
</dbReference>
<comment type="similarity">
    <text evidence="2">Belongs to the MscS (TC 1.A.23) family.</text>
</comment>
<sequence>METIQSLIADLNWEIFITTALRITIVLLFAFAGVKLIHHLLQRLERRLTKKSEREGEPPSESTKRIETIVRLIKQAAYLFLWLTVGLVILKEFGVEIAPIIASAGIAGLAIGFGAQNLVRDVISGFFIILENQIRVGDVAVVNGTGGLVEKINFRTIVLRDLGGVVHIFPNGTVSTLSNLTNEWSAFVFDIGVAYKENTDRVVEVMTSVGQTLMEDPAFAPLILEPPEIFGVDKFADSAVIIKGRIKTKPIRQWFVGREYLRRIKQAFDANNIEIPFPHRTVYFGQESNPFNIQLLDRQEMIQGLK</sequence>
<keyword evidence="3" id="KW-1003">Cell membrane</keyword>
<dbReference type="Pfam" id="PF21082">
    <property type="entry name" value="MS_channel_3rd"/>
    <property type="match status" value="1"/>
</dbReference>
<proteinExistence type="inferred from homology"/>
<keyword evidence="12" id="KW-1185">Reference proteome</keyword>
<dbReference type="Pfam" id="PF21088">
    <property type="entry name" value="MS_channel_1st"/>
    <property type="match status" value="1"/>
</dbReference>
<evidence type="ECO:0000313" key="12">
    <source>
        <dbReference type="Proteomes" id="UP001165427"/>
    </source>
</evidence>
<evidence type="ECO:0000256" key="6">
    <source>
        <dbReference type="ARBA" id="ARBA00023136"/>
    </source>
</evidence>
<feature type="domain" description="Mechanosensitive ion channel MscS C-terminal" evidence="9">
    <location>
        <begin position="188"/>
        <end position="275"/>
    </location>
</feature>
<dbReference type="RefSeq" id="WP_246904880.1">
    <property type="nucleotide sequence ID" value="NZ_JALJRB010000006.1"/>
</dbReference>
<dbReference type="InterPro" id="IPR006685">
    <property type="entry name" value="MscS_channel_2nd"/>
</dbReference>
<accession>A0AA41R2G4</accession>
<dbReference type="Gene3D" id="1.10.287.1260">
    <property type="match status" value="1"/>
</dbReference>
<dbReference type="InterPro" id="IPR049278">
    <property type="entry name" value="MS_channel_C"/>
</dbReference>
<feature type="domain" description="Mechanosensitive ion channel transmembrane helices 2/3" evidence="10">
    <location>
        <begin position="78"/>
        <end position="116"/>
    </location>
</feature>
<reference evidence="11" key="1">
    <citation type="submission" date="2022-04" db="EMBL/GenBank/DDBJ databases">
        <title>Desulfatitalea alkaliphila sp. nov., a novel anaerobic sulfate-reducing bacterium isolated from terrestrial mud volcano, Taman Peninsula, Russia.</title>
        <authorList>
            <person name="Khomyakova M.A."/>
            <person name="Merkel A.Y."/>
            <person name="Slobodkin A.I."/>
        </authorList>
    </citation>
    <scope>NUCLEOTIDE SEQUENCE</scope>
    <source>
        <strain evidence="11">M08but</strain>
    </source>
</reference>
<dbReference type="InterPro" id="IPR023408">
    <property type="entry name" value="MscS_beta-dom_sf"/>
</dbReference>
<evidence type="ECO:0000256" key="2">
    <source>
        <dbReference type="ARBA" id="ARBA00008017"/>
    </source>
</evidence>
<feature type="transmembrane region" description="Helical" evidence="7">
    <location>
        <begin position="72"/>
        <end position="91"/>
    </location>
</feature>
<keyword evidence="6 7" id="KW-0472">Membrane</keyword>